<dbReference type="EMBL" id="NIDE01000003">
    <property type="protein sequence ID" value="OWK44488.1"/>
    <property type="molecule type" value="Genomic_DNA"/>
</dbReference>
<protein>
    <submittedName>
        <fullName evidence="1">Uncharacterized protein</fullName>
    </submittedName>
</protein>
<organism evidence="1 2">
    <name type="scientific">Fimbriiglobus ruber</name>
    <dbReference type="NCBI Taxonomy" id="1908690"/>
    <lineage>
        <taxon>Bacteria</taxon>
        <taxon>Pseudomonadati</taxon>
        <taxon>Planctomycetota</taxon>
        <taxon>Planctomycetia</taxon>
        <taxon>Gemmatales</taxon>
        <taxon>Gemmataceae</taxon>
        <taxon>Fimbriiglobus</taxon>
    </lineage>
</organism>
<keyword evidence="2" id="KW-1185">Reference proteome</keyword>
<proteinExistence type="predicted"/>
<name>A0A225E102_9BACT</name>
<sequence length="37" mass="4168">MSLTLSEVTDAGVQELAALKRLTVLKLSHQGHQSWYR</sequence>
<comment type="caution">
    <text evidence="1">The sequence shown here is derived from an EMBL/GenBank/DDBJ whole genome shotgun (WGS) entry which is preliminary data.</text>
</comment>
<reference evidence="2" key="1">
    <citation type="submission" date="2017-06" db="EMBL/GenBank/DDBJ databases">
        <title>Genome analysis of Fimbriiglobus ruber SP5, the first member of the order Planctomycetales with confirmed chitinolytic capability.</title>
        <authorList>
            <person name="Ravin N.V."/>
            <person name="Rakitin A.L."/>
            <person name="Ivanova A.A."/>
            <person name="Beletsky A.V."/>
            <person name="Kulichevskaya I.S."/>
            <person name="Mardanov A.V."/>
            <person name="Dedysh S.N."/>
        </authorList>
    </citation>
    <scope>NUCLEOTIDE SEQUENCE [LARGE SCALE GENOMIC DNA]</scope>
    <source>
        <strain evidence="2">SP5</strain>
    </source>
</reference>
<gene>
    <name evidence="1" type="ORF">FRUB_02420</name>
</gene>
<evidence type="ECO:0000313" key="1">
    <source>
        <dbReference type="EMBL" id="OWK44488.1"/>
    </source>
</evidence>
<dbReference type="Proteomes" id="UP000214646">
    <property type="component" value="Unassembled WGS sequence"/>
</dbReference>
<accession>A0A225E102</accession>
<evidence type="ECO:0000313" key="2">
    <source>
        <dbReference type="Proteomes" id="UP000214646"/>
    </source>
</evidence>
<dbReference type="AlphaFoldDB" id="A0A225E102"/>